<protein>
    <submittedName>
        <fullName evidence="1">Uncharacterized protein</fullName>
    </submittedName>
</protein>
<reference evidence="1" key="1">
    <citation type="submission" date="2018-02" db="EMBL/GenBank/DDBJ databases">
        <title>Rhizophora mucronata_Transcriptome.</title>
        <authorList>
            <person name="Meera S.P."/>
            <person name="Sreeshan A."/>
            <person name="Augustine A."/>
        </authorList>
    </citation>
    <scope>NUCLEOTIDE SEQUENCE</scope>
    <source>
        <tissue evidence="1">Leaf</tissue>
    </source>
</reference>
<name>A0A2P2INC7_RHIMU</name>
<sequence length="30" mass="3309">MAIGHFLLDLTSVSGAGFLRSTVNWWSKLT</sequence>
<dbReference type="AlphaFoldDB" id="A0A2P2INC7"/>
<proteinExistence type="predicted"/>
<dbReference type="EMBL" id="GGEC01002248">
    <property type="protein sequence ID" value="MBW82731.1"/>
    <property type="molecule type" value="Transcribed_RNA"/>
</dbReference>
<organism evidence="1">
    <name type="scientific">Rhizophora mucronata</name>
    <name type="common">Asiatic mangrove</name>
    <dbReference type="NCBI Taxonomy" id="61149"/>
    <lineage>
        <taxon>Eukaryota</taxon>
        <taxon>Viridiplantae</taxon>
        <taxon>Streptophyta</taxon>
        <taxon>Embryophyta</taxon>
        <taxon>Tracheophyta</taxon>
        <taxon>Spermatophyta</taxon>
        <taxon>Magnoliopsida</taxon>
        <taxon>eudicotyledons</taxon>
        <taxon>Gunneridae</taxon>
        <taxon>Pentapetalae</taxon>
        <taxon>rosids</taxon>
        <taxon>fabids</taxon>
        <taxon>Malpighiales</taxon>
        <taxon>Rhizophoraceae</taxon>
        <taxon>Rhizophora</taxon>
    </lineage>
</organism>
<evidence type="ECO:0000313" key="1">
    <source>
        <dbReference type="EMBL" id="MBW82731.1"/>
    </source>
</evidence>
<accession>A0A2P2INC7</accession>